<dbReference type="SUPFAM" id="SSF110849">
    <property type="entry name" value="ParB/Sulfiredoxin"/>
    <property type="match status" value="1"/>
</dbReference>
<dbReference type="EMBL" id="CP046052">
    <property type="protein sequence ID" value="QGM46142.1"/>
    <property type="molecule type" value="Genomic_DNA"/>
</dbReference>
<dbReference type="OrthoDB" id="3618883at2"/>
<dbReference type="AlphaFoldDB" id="A0A6B8KEU3"/>
<evidence type="ECO:0000313" key="1">
    <source>
        <dbReference type="EMBL" id="QGM46142.1"/>
    </source>
</evidence>
<keyword evidence="2" id="KW-1185">Reference proteome</keyword>
<dbReference type="InterPro" id="IPR036086">
    <property type="entry name" value="ParB/Sulfiredoxin_sf"/>
</dbReference>
<gene>
    <name evidence="1" type="ORF">H2LOC_010790</name>
</gene>
<accession>A0A6B8KEU3</accession>
<dbReference type="Proteomes" id="UP000309061">
    <property type="component" value="Chromosome"/>
</dbReference>
<evidence type="ECO:0008006" key="3">
    <source>
        <dbReference type="Google" id="ProtNLM"/>
    </source>
</evidence>
<proteinExistence type="predicted"/>
<dbReference type="KEGG" id="mhey:H2LOC_010790"/>
<protein>
    <recommendedName>
        <fullName evidence="3">ParB/Sulfiredoxin domain-containing protein</fullName>
    </recommendedName>
</protein>
<name>A0A6B8KEU3_9HYPH</name>
<evidence type="ECO:0000313" key="2">
    <source>
        <dbReference type="Proteomes" id="UP000309061"/>
    </source>
</evidence>
<dbReference type="RefSeq" id="WP_136496397.1">
    <property type="nucleotide sequence ID" value="NZ_CP046052.1"/>
</dbReference>
<sequence>MHQLFRSMCAERFAFTLHDGREIIFDISKLNDDIARNAVPAERSIANVDKSLADEWPEGPINPSRLELITRKIVADHPIACMALPNGAFILDGYHRYSRAVLSGMPEIKMRVITPEVAKQYVLSGVEYFDEFAKG</sequence>
<reference evidence="1 2" key="1">
    <citation type="submission" date="2019-11" db="EMBL/GenBank/DDBJ databases">
        <title>The genome sequence of Methylocystis heyeri.</title>
        <authorList>
            <person name="Oshkin I.Y."/>
            <person name="Miroshnikov K."/>
            <person name="Dedysh S.N."/>
        </authorList>
    </citation>
    <scope>NUCLEOTIDE SEQUENCE [LARGE SCALE GENOMIC DNA]</scope>
    <source>
        <strain evidence="1 2">H2</strain>
    </source>
</reference>
<organism evidence="1 2">
    <name type="scientific">Methylocystis heyeri</name>
    <dbReference type="NCBI Taxonomy" id="391905"/>
    <lineage>
        <taxon>Bacteria</taxon>
        <taxon>Pseudomonadati</taxon>
        <taxon>Pseudomonadota</taxon>
        <taxon>Alphaproteobacteria</taxon>
        <taxon>Hyphomicrobiales</taxon>
        <taxon>Methylocystaceae</taxon>
        <taxon>Methylocystis</taxon>
    </lineage>
</organism>